<keyword evidence="1" id="KW-0472">Membrane</keyword>
<dbReference type="Proteomes" id="UP000199065">
    <property type="component" value="Unassembled WGS sequence"/>
</dbReference>
<dbReference type="AlphaFoldDB" id="A0A1I2TJF2"/>
<feature type="transmembrane region" description="Helical" evidence="1">
    <location>
        <begin position="171"/>
        <end position="195"/>
    </location>
</feature>
<reference evidence="2 3" key="1">
    <citation type="submission" date="2016-10" db="EMBL/GenBank/DDBJ databases">
        <authorList>
            <person name="de Groot N.N."/>
        </authorList>
    </citation>
    <scope>NUCLEOTIDE SEQUENCE [LARGE SCALE GENOMIC DNA]</scope>
    <source>
        <strain>J11</strain>
        <strain evidence="3">PG 39</strain>
    </source>
</reference>
<protein>
    <submittedName>
        <fullName evidence="2">ABC-2 type transport system permease protein</fullName>
    </submittedName>
</protein>
<feature type="transmembrane region" description="Helical" evidence="1">
    <location>
        <begin position="88"/>
        <end position="109"/>
    </location>
</feature>
<name>A0A1I2TJF2_9CORY</name>
<organism evidence="2 3">
    <name type="scientific">Corynebacterium spheniscorum</name>
    <dbReference type="NCBI Taxonomy" id="185761"/>
    <lineage>
        <taxon>Bacteria</taxon>
        <taxon>Bacillati</taxon>
        <taxon>Actinomycetota</taxon>
        <taxon>Actinomycetes</taxon>
        <taxon>Mycobacteriales</taxon>
        <taxon>Corynebacteriaceae</taxon>
        <taxon>Corynebacterium</taxon>
    </lineage>
</organism>
<gene>
    <name evidence="2" type="ORF">SAMN05660282_01420</name>
</gene>
<evidence type="ECO:0000313" key="2">
    <source>
        <dbReference type="EMBL" id="SFG62626.1"/>
    </source>
</evidence>
<accession>A0A1I2TJF2</accession>
<keyword evidence="3" id="KW-1185">Reference proteome</keyword>
<evidence type="ECO:0000256" key="1">
    <source>
        <dbReference type="SAM" id="Phobius"/>
    </source>
</evidence>
<proteinExistence type="predicted"/>
<feature type="transmembrane region" description="Helical" evidence="1">
    <location>
        <begin position="130"/>
        <end position="151"/>
    </location>
</feature>
<dbReference type="OrthoDB" id="4427901at2"/>
<dbReference type="STRING" id="185761.SAMN05660282_01420"/>
<feature type="transmembrane region" description="Helical" evidence="1">
    <location>
        <begin position="246"/>
        <end position="268"/>
    </location>
</feature>
<feature type="transmembrane region" description="Helical" evidence="1">
    <location>
        <begin position="28"/>
        <end position="48"/>
    </location>
</feature>
<keyword evidence="1" id="KW-0812">Transmembrane</keyword>
<evidence type="ECO:0000313" key="3">
    <source>
        <dbReference type="Proteomes" id="UP000199065"/>
    </source>
</evidence>
<feature type="transmembrane region" description="Helical" evidence="1">
    <location>
        <begin position="207"/>
        <end position="226"/>
    </location>
</feature>
<dbReference type="EMBL" id="FOPJ01000008">
    <property type="protein sequence ID" value="SFG62626.1"/>
    <property type="molecule type" value="Genomic_DNA"/>
</dbReference>
<keyword evidence="1" id="KW-1133">Transmembrane helix</keyword>
<dbReference type="RefSeq" id="WP_092285877.1">
    <property type="nucleotide sequence ID" value="NZ_FOPJ01000008.1"/>
</dbReference>
<sequence>MTLATQQRPTAGSHFQGFKLLLTHVLRFLPRFLSSWALVLIAIFLAVLSPLTAKYLPDLINTFADAATKDLVAATMPEPSWQEAYGQWFNNLTQLFSFTAIVIVANYLSSAYSLGGQAAFILSRNIGRSAYFLAHFLRITVLLVLATALGSRSTWAVTKLIFPDTPFNGQLAAGTALWCLSFLVILGFIALAAAIWKNMMASAGVGFLIYVLMALGGLWVSASHYLPTALATSGLSIAQGAAAEHILWPCVSATAITLCCAGAGLYIFGRNERI</sequence>